<organism evidence="2 3">
    <name type="scientific">Paenibacillus filicis</name>
    <dbReference type="NCBI Taxonomy" id="669464"/>
    <lineage>
        <taxon>Bacteria</taxon>
        <taxon>Bacillati</taxon>
        <taxon>Bacillota</taxon>
        <taxon>Bacilli</taxon>
        <taxon>Bacillales</taxon>
        <taxon>Paenibacillaceae</taxon>
        <taxon>Paenibacillus</taxon>
    </lineage>
</organism>
<feature type="region of interest" description="Disordered" evidence="1">
    <location>
        <begin position="23"/>
        <end position="47"/>
    </location>
</feature>
<reference evidence="2 3" key="1">
    <citation type="submission" date="2024-04" db="EMBL/GenBank/DDBJ databases">
        <title>draft genome sequnece of Paenibacillus filicis.</title>
        <authorList>
            <person name="Kim D.-U."/>
        </authorList>
    </citation>
    <scope>NUCLEOTIDE SEQUENCE [LARGE SCALE GENOMIC DNA]</scope>
    <source>
        <strain evidence="2 3">KACC14197</strain>
    </source>
</reference>
<evidence type="ECO:0000313" key="3">
    <source>
        <dbReference type="Proteomes" id="UP001469365"/>
    </source>
</evidence>
<dbReference type="Proteomes" id="UP001469365">
    <property type="component" value="Unassembled WGS sequence"/>
</dbReference>
<sequence>MDNDNLFVDYDDAFSWLLEQEEARQRRKPMKPWQHPDYVEPEGGEEA</sequence>
<evidence type="ECO:0000313" key="2">
    <source>
        <dbReference type="EMBL" id="MEK8131394.1"/>
    </source>
</evidence>
<proteinExistence type="predicted"/>
<keyword evidence="3" id="KW-1185">Reference proteome</keyword>
<evidence type="ECO:0000256" key="1">
    <source>
        <dbReference type="SAM" id="MobiDB-lite"/>
    </source>
</evidence>
<dbReference type="RefSeq" id="WP_341418530.1">
    <property type="nucleotide sequence ID" value="NZ_JBBPCC010000021.1"/>
</dbReference>
<gene>
    <name evidence="2" type="ORF">WMW72_26135</name>
</gene>
<name>A0ABU9DR88_9BACL</name>
<accession>A0ABU9DR88</accession>
<protein>
    <submittedName>
        <fullName evidence="2">Uncharacterized protein</fullName>
    </submittedName>
</protein>
<dbReference type="EMBL" id="JBBPCC010000021">
    <property type="protein sequence ID" value="MEK8131394.1"/>
    <property type="molecule type" value="Genomic_DNA"/>
</dbReference>
<comment type="caution">
    <text evidence="2">The sequence shown here is derived from an EMBL/GenBank/DDBJ whole genome shotgun (WGS) entry which is preliminary data.</text>
</comment>